<evidence type="ECO:0008006" key="3">
    <source>
        <dbReference type="Google" id="ProtNLM"/>
    </source>
</evidence>
<dbReference type="Proteomes" id="UP000052008">
    <property type="component" value="Unassembled WGS sequence"/>
</dbReference>
<protein>
    <recommendedName>
        <fullName evidence="3">TIGR00725 family protein</fullName>
    </recommendedName>
</protein>
<gene>
    <name evidence="1" type="ORF">AMJ39_05800</name>
</gene>
<dbReference type="InterPro" id="IPR052341">
    <property type="entry name" value="LOG_family_nucleotidases"/>
</dbReference>
<reference evidence="1 2" key="1">
    <citation type="journal article" date="2015" name="Microbiome">
        <title>Genomic resolution of linkages in carbon, nitrogen, and sulfur cycling among widespread estuary sediment bacteria.</title>
        <authorList>
            <person name="Baker B.J."/>
            <person name="Lazar C.S."/>
            <person name="Teske A.P."/>
            <person name="Dick G.J."/>
        </authorList>
    </citation>
    <scope>NUCLEOTIDE SEQUENCE [LARGE SCALE GENOMIC DNA]</scope>
    <source>
        <strain evidence="1">DG_24</strain>
    </source>
</reference>
<dbReference type="SUPFAM" id="SSF102405">
    <property type="entry name" value="MCP/YpsA-like"/>
    <property type="match status" value="1"/>
</dbReference>
<evidence type="ECO:0000313" key="2">
    <source>
        <dbReference type="Proteomes" id="UP000052008"/>
    </source>
</evidence>
<dbReference type="InterPro" id="IPR041164">
    <property type="entry name" value="LDcluster4"/>
</dbReference>
<proteinExistence type="predicted"/>
<dbReference type="EMBL" id="LIZS01000030">
    <property type="protein sequence ID" value="KPJ53113.1"/>
    <property type="molecule type" value="Genomic_DNA"/>
</dbReference>
<dbReference type="NCBIfam" id="TIGR00725">
    <property type="entry name" value="TIGR00725 family protein"/>
    <property type="match status" value="1"/>
</dbReference>
<dbReference type="Pfam" id="PF18306">
    <property type="entry name" value="LDcluster4"/>
    <property type="match status" value="1"/>
</dbReference>
<dbReference type="InterPro" id="IPR005268">
    <property type="entry name" value="CHP00725"/>
</dbReference>
<evidence type="ECO:0000313" key="1">
    <source>
        <dbReference type="EMBL" id="KPJ53113.1"/>
    </source>
</evidence>
<dbReference type="STRING" id="1703770.AMJ39_05800"/>
<dbReference type="AlphaFoldDB" id="A0A0S7WT41"/>
<dbReference type="Gene3D" id="3.40.50.450">
    <property type="match status" value="1"/>
</dbReference>
<organism evidence="1 2">
    <name type="scientific">candidate division TA06 bacterium DG_24</name>
    <dbReference type="NCBI Taxonomy" id="1703770"/>
    <lineage>
        <taxon>Bacteria</taxon>
        <taxon>Bacteria division TA06</taxon>
    </lineage>
</organism>
<name>A0A0S7WT41_UNCT6</name>
<sequence>MVIGVIGSGSCDEQVAGVAEAVGREIARAGATLICGGLGGVMEAACRGAKGAGGVTIGILPGSDPYEANEFVDHAVATGMGQARNVVIVLSSDAVVAVSGGYGTLSEIATALKMSVPVVGIGTWALEAPVVRATDPEQAVAVACREAQRRDRGR</sequence>
<accession>A0A0S7WT41</accession>
<dbReference type="GO" id="GO:0005829">
    <property type="term" value="C:cytosol"/>
    <property type="evidence" value="ECO:0007669"/>
    <property type="project" value="TreeGrafter"/>
</dbReference>
<comment type="caution">
    <text evidence="1">The sequence shown here is derived from an EMBL/GenBank/DDBJ whole genome shotgun (WGS) entry which is preliminary data.</text>
</comment>
<dbReference type="PANTHER" id="PTHR43393">
    <property type="entry name" value="CYTOKININ RIBOSIDE 5'-MONOPHOSPHATE PHOSPHORIBOHYDROLASE"/>
    <property type="match status" value="1"/>
</dbReference>
<dbReference type="PANTHER" id="PTHR43393:SF3">
    <property type="entry name" value="LYSINE DECARBOXYLASE-LIKE PROTEIN"/>
    <property type="match status" value="1"/>
</dbReference>